<evidence type="ECO:0000313" key="2">
    <source>
        <dbReference type="Proteomes" id="UP000217211"/>
    </source>
</evidence>
<dbReference type="Proteomes" id="UP000217211">
    <property type="component" value="Plasmid pSJ05684b"/>
</dbReference>
<geneLocation type="plasmid" evidence="2">
    <name>psj05684b</name>
</geneLocation>
<organism evidence="1 2">
    <name type="scientific">Sinorhizobium sojae CCBAU 05684</name>
    <dbReference type="NCBI Taxonomy" id="716928"/>
    <lineage>
        <taxon>Bacteria</taxon>
        <taxon>Pseudomonadati</taxon>
        <taxon>Pseudomonadota</taxon>
        <taxon>Alphaproteobacteria</taxon>
        <taxon>Hyphomicrobiales</taxon>
        <taxon>Rhizobiaceae</taxon>
        <taxon>Sinorhizobium/Ensifer group</taxon>
        <taxon>Sinorhizobium</taxon>
    </lineage>
</organism>
<keyword evidence="1" id="KW-0614">Plasmid</keyword>
<proteinExistence type="predicted"/>
<accession>A0A249PHP1</accession>
<protein>
    <submittedName>
        <fullName evidence="1">Uncharacterized protein</fullName>
    </submittedName>
</protein>
<reference evidence="1 2" key="1">
    <citation type="submission" date="2017-08" db="EMBL/GenBank/DDBJ databases">
        <title>Multipartite genome sequences of Sinorhizobium species nodulating soybeans.</title>
        <authorList>
            <person name="Tian C.F."/>
        </authorList>
    </citation>
    <scope>NUCLEOTIDE SEQUENCE [LARGE SCALE GENOMIC DNA]</scope>
    <source>
        <strain evidence="1 2">CCBAU 05684</strain>
        <plasmid evidence="2">psj05684b</plasmid>
    </source>
</reference>
<dbReference type="EMBL" id="CP023068">
    <property type="protein sequence ID" value="ASY65453.1"/>
    <property type="molecule type" value="Genomic_DNA"/>
</dbReference>
<gene>
    <name evidence="1" type="ORF">SJ05684_b44710</name>
</gene>
<keyword evidence="2" id="KW-1185">Reference proteome</keyword>
<dbReference type="AlphaFoldDB" id="A0A249PHP1"/>
<dbReference type="KEGG" id="esj:SJ05684_b44710"/>
<sequence length="67" mass="7176">MEASFDGVDVLLHVCSNRSRPKGQPVGRFGFLGVDKSPDDFQRRSDGNRSRLDPLLAATAGLTVTSG</sequence>
<evidence type="ECO:0000313" key="1">
    <source>
        <dbReference type="EMBL" id="ASY65453.1"/>
    </source>
</evidence>
<name>A0A249PHP1_9HYPH</name>